<gene>
    <name evidence="6" type="ORF">LG632_13510</name>
</gene>
<feature type="compositionally biased region" description="Polar residues" evidence="3">
    <location>
        <begin position="234"/>
        <end position="254"/>
    </location>
</feature>
<evidence type="ECO:0000256" key="1">
    <source>
        <dbReference type="ARBA" id="ARBA00022729"/>
    </source>
</evidence>
<dbReference type="RefSeq" id="WP_226727270.1">
    <property type="nucleotide sequence ID" value="NZ_JAJAUY010000042.1"/>
</dbReference>
<dbReference type="InterPro" id="IPR000772">
    <property type="entry name" value="Ricin_B_lectin"/>
</dbReference>
<dbReference type="SUPFAM" id="SSF49899">
    <property type="entry name" value="Concanavalin A-like lectins/glucanases"/>
    <property type="match status" value="1"/>
</dbReference>
<dbReference type="Pfam" id="PF13385">
    <property type="entry name" value="Laminin_G_3"/>
    <property type="match status" value="1"/>
</dbReference>
<accession>A0ABS8B6Z9</accession>
<keyword evidence="1" id="KW-0732">Signal</keyword>
<dbReference type="SUPFAM" id="SSF50370">
    <property type="entry name" value="Ricin B-like lectins"/>
    <property type="match status" value="1"/>
</dbReference>
<evidence type="ECO:0000259" key="4">
    <source>
        <dbReference type="SMART" id="SM00458"/>
    </source>
</evidence>
<name>A0ABS8B6Z9_9ACTN</name>
<protein>
    <submittedName>
        <fullName evidence="6">Ricin-type beta-trefoil lectin domain protein</fullName>
    </submittedName>
</protein>
<dbReference type="EMBL" id="JAJAUY010000042">
    <property type="protein sequence ID" value="MCB5180393.1"/>
    <property type="molecule type" value="Genomic_DNA"/>
</dbReference>
<feature type="region of interest" description="Disordered" evidence="3">
    <location>
        <begin position="217"/>
        <end position="276"/>
    </location>
</feature>
<feature type="domain" description="Ricin B lectin" evidence="4">
    <location>
        <begin position="1270"/>
        <end position="1395"/>
    </location>
</feature>
<evidence type="ECO:0000313" key="6">
    <source>
        <dbReference type="EMBL" id="MCB5180393.1"/>
    </source>
</evidence>
<comment type="caution">
    <text evidence="6">The sequence shown here is derived from an EMBL/GenBank/DDBJ whole genome shotgun (WGS) entry which is preliminary data.</text>
</comment>
<dbReference type="PROSITE" id="PS50231">
    <property type="entry name" value="RICIN_B_LECTIN"/>
    <property type="match status" value="1"/>
</dbReference>
<dbReference type="InterPro" id="IPR006558">
    <property type="entry name" value="LamG-like"/>
</dbReference>
<feature type="domain" description="LamG-like jellyroll fold" evidence="5">
    <location>
        <begin position="1120"/>
        <end position="1264"/>
    </location>
</feature>
<dbReference type="Proteomes" id="UP001199054">
    <property type="component" value="Unassembled WGS sequence"/>
</dbReference>
<dbReference type="InterPro" id="IPR013320">
    <property type="entry name" value="ConA-like_dom_sf"/>
</dbReference>
<reference evidence="6 7" key="1">
    <citation type="submission" date="2021-10" db="EMBL/GenBank/DDBJ databases">
        <title>Streptomyces sp. strain SMC 277, a novel streptomycete isolated from soil.</title>
        <authorList>
            <person name="Chanama M."/>
        </authorList>
    </citation>
    <scope>NUCLEOTIDE SEQUENCE [LARGE SCALE GENOMIC DNA]</scope>
    <source>
        <strain evidence="6 7">SMC 277</strain>
    </source>
</reference>
<dbReference type="CDD" id="cd23451">
    <property type="entry name" value="beta-trefoil_Ricin_laminarinase"/>
    <property type="match status" value="1"/>
</dbReference>
<dbReference type="Pfam" id="PF00652">
    <property type="entry name" value="Ricin_B_lectin"/>
    <property type="match status" value="1"/>
</dbReference>
<proteinExistence type="predicted"/>
<organism evidence="6 7">
    <name type="scientific">Streptomyces antimicrobicus</name>
    <dbReference type="NCBI Taxonomy" id="2883108"/>
    <lineage>
        <taxon>Bacteria</taxon>
        <taxon>Bacillati</taxon>
        <taxon>Actinomycetota</taxon>
        <taxon>Actinomycetes</taxon>
        <taxon>Kitasatosporales</taxon>
        <taxon>Streptomycetaceae</taxon>
        <taxon>Streptomyces</taxon>
    </lineage>
</organism>
<evidence type="ECO:0000256" key="2">
    <source>
        <dbReference type="ARBA" id="ARBA00023157"/>
    </source>
</evidence>
<evidence type="ECO:0000256" key="3">
    <source>
        <dbReference type="SAM" id="MobiDB-lite"/>
    </source>
</evidence>
<keyword evidence="2" id="KW-1015">Disulfide bond</keyword>
<evidence type="ECO:0000313" key="7">
    <source>
        <dbReference type="Proteomes" id="UP001199054"/>
    </source>
</evidence>
<dbReference type="SMART" id="SM00560">
    <property type="entry name" value="LamGL"/>
    <property type="match status" value="1"/>
</dbReference>
<evidence type="ECO:0000259" key="5">
    <source>
        <dbReference type="SMART" id="SM00560"/>
    </source>
</evidence>
<feature type="region of interest" description="Disordered" evidence="3">
    <location>
        <begin position="1"/>
        <end position="80"/>
    </location>
</feature>
<feature type="compositionally biased region" description="Polar residues" evidence="3">
    <location>
        <begin position="60"/>
        <end position="80"/>
    </location>
</feature>
<dbReference type="Gene3D" id="2.60.120.200">
    <property type="match status" value="1"/>
</dbReference>
<keyword evidence="7" id="KW-1185">Reference proteome</keyword>
<dbReference type="InterPro" id="IPR035992">
    <property type="entry name" value="Ricin_B-like_lectins"/>
</dbReference>
<feature type="region of interest" description="Disordered" evidence="3">
    <location>
        <begin position="1065"/>
        <end position="1085"/>
    </location>
</feature>
<dbReference type="Gene3D" id="2.80.10.50">
    <property type="match status" value="2"/>
</dbReference>
<dbReference type="SMART" id="SM00458">
    <property type="entry name" value="RICIN"/>
    <property type="match status" value="1"/>
</dbReference>
<feature type="compositionally biased region" description="Low complexity" evidence="3">
    <location>
        <begin position="1"/>
        <end position="23"/>
    </location>
</feature>
<sequence>MLAAPPAQAAAGPGQGPAGSTAWPAPPPKPAPTEAERALDAARAQAKASGRPTAVDRLTTESSQTFANPDGTLTTDTTPVPQRVKDAAGNWRGIDATLRVQADGSIAPTAVPSRLSFSGGGTGPMATMTTADGKRLALKAPFALPKPTLNGDSALYRGVLPDVDLELSATTLGGWRQILIVRTPEAAADPVVKKLHLGVETEGLTVSADSAGNLKAADAQGRTRFSAPTPIMWDSSTTGSPQGASKLSGATRTQAAAPADSEPATPSTTEGPGSGAAVARIGISADAKGIQLVPDATLLSRGTGPWFIDPGLNPTADNTTQAWAQVQEAYRSTNEYNGTTDGQDRPATGYCGYDVGNPPCTGIGRTRAYFQVGINSAIHGAEVLEARLHATVVSSSSPSTSTPMGLYHTPPIGNPTSWDHQPCGEASRMAGCAKIGSTWMSGSGEISFDVVTQMKAAAREKWSNFTFGLAPDDEYNKYFRQRFSNTPHIVVTYDITPTIWWPRTSPAPGFADTASSHDCSTPGAATPWANPGWVGANTDIMLKVSTWSPTNQQLHTTFKTWDDDAGQAANYWPTGWNSSYGDVTVNVGKGIDGHQYGWLASTTDGTLTSANTDLCYFRVDRTPPTAAVTSTDFPASGSIGAHPKKAGEEGTFTLSGADPAPLGGGRFSGLACGRWTTDPVKAANTSWKCTDTTPGIVKLTNGRTDIKVTPPRWGTNFVYFQTQDVAGNLSQPVAYSYYAPSDPQAPAPIFGDFTGDRKADVLLPDGAGDLRQFVGGGDPAAALSAVQGSSPSASKTWTGVQITHRGSPGYKTVDDLFAHAPDHPNLYLYLYTHNGGAGRFDTQESIDVVKPTSCVTPGHVAIDCASHGYGRDWSKVTQIAALGSLSGDTGAAPGTLPRTSLLFVENGRLWLSAAGEPDQLDTHAVLLSANDQRWDGYDLITPGRAQGTDFPTLWARSKADGSLHAFTVKGTPQAPDLTGFTDPAAGLLTGKVDPKAYPRVGSDGDLTGDGVPDLWAVGTDQQLVSFTGLGSASPYPAVTGIEPAVVPLGNLNTPRFQWLLTGQNGSTTPSKIGNNPATPTGITWPTGTVDGRTTAYAAFSGAGSSITAGTGADKVVDTRKSFTVSTMAKVDSAGGLVLSQDGTTSSAFTLYASTEGVWNFALAKGDTTGPAYDWTSPGGNSAARVTKGEWTRLTAVYDSGTGRMGLYVNGVLAASGHHRASDSPAPVGPLVLGRYKVNGQPDTYGGFTGGVSNLAVYPYAAAPVAPGATGPVTLTALGNKCIDNDQGGTADGNKIQLWDCNGTGPQTFEVRADGSIRVQGKCLDALNGGTTDGTLIQLATCKGNPAQQFHPRADGSIHNPVSGRCLDLSGARTDSGTQLWLWSCNGTDAQRWTVPALATAPLPVPDPRPAA</sequence>